<protein>
    <submittedName>
        <fullName evidence="1">Uncharacterized protein</fullName>
    </submittedName>
</protein>
<name>A0A8T2UE86_CERRI</name>
<evidence type="ECO:0000313" key="1">
    <source>
        <dbReference type="EMBL" id="KAH7430779.1"/>
    </source>
</evidence>
<sequence length="53" mass="5982">MVQQIWCLLRDNVMEADPMRGAREFTLCLSAKEKAQRSVDLGTIWSHALCGCV</sequence>
<dbReference type="Proteomes" id="UP000825935">
    <property type="component" value="Chromosome 8"/>
</dbReference>
<organism evidence="1 2">
    <name type="scientific">Ceratopteris richardii</name>
    <name type="common">Triangle waterfern</name>
    <dbReference type="NCBI Taxonomy" id="49495"/>
    <lineage>
        <taxon>Eukaryota</taxon>
        <taxon>Viridiplantae</taxon>
        <taxon>Streptophyta</taxon>
        <taxon>Embryophyta</taxon>
        <taxon>Tracheophyta</taxon>
        <taxon>Polypodiopsida</taxon>
        <taxon>Polypodiidae</taxon>
        <taxon>Polypodiales</taxon>
        <taxon>Pteridineae</taxon>
        <taxon>Pteridaceae</taxon>
        <taxon>Parkerioideae</taxon>
        <taxon>Ceratopteris</taxon>
    </lineage>
</organism>
<accession>A0A8T2UE86</accession>
<keyword evidence="2" id="KW-1185">Reference proteome</keyword>
<gene>
    <name evidence="1" type="ORF">KP509_08G013800</name>
</gene>
<evidence type="ECO:0000313" key="2">
    <source>
        <dbReference type="Proteomes" id="UP000825935"/>
    </source>
</evidence>
<comment type="caution">
    <text evidence="1">The sequence shown here is derived from an EMBL/GenBank/DDBJ whole genome shotgun (WGS) entry which is preliminary data.</text>
</comment>
<reference evidence="1" key="1">
    <citation type="submission" date="2021-08" db="EMBL/GenBank/DDBJ databases">
        <title>WGS assembly of Ceratopteris richardii.</title>
        <authorList>
            <person name="Marchant D.B."/>
            <person name="Chen G."/>
            <person name="Jenkins J."/>
            <person name="Shu S."/>
            <person name="Leebens-Mack J."/>
            <person name="Grimwood J."/>
            <person name="Schmutz J."/>
            <person name="Soltis P."/>
            <person name="Soltis D."/>
            <person name="Chen Z.-H."/>
        </authorList>
    </citation>
    <scope>NUCLEOTIDE SEQUENCE</scope>
    <source>
        <strain evidence="1">Whitten #5841</strain>
        <tissue evidence="1">Leaf</tissue>
    </source>
</reference>
<proteinExistence type="predicted"/>
<dbReference type="AlphaFoldDB" id="A0A8T2UE86"/>
<dbReference type="EMBL" id="CM035413">
    <property type="protein sequence ID" value="KAH7430779.1"/>
    <property type="molecule type" value="Genomic_DNA"/>
</dbReference>